<dbReference type="PANTHER" id="PTHR19858:SF0">
    <property type="entry name" value="PERIODIC TRYPTOPHAN PROTEIN 2 HOMOLOG"/>
    <property type="match status" value="1"/>
</dbReference>
<dbReference type="GO" id="GO:0032040">
    <property type="term" value="C:small-subunit processome"/>
    <property type="evidence" value="ECO:0007669"/>
    <property type="project" value="TreeGrafter"/>
</dbReference>
<dbReference type="AlphaFoldDB" id="A0AAX4JFL5"/>
<dbReference type="GO" id="GO:0000462">
    <property type="term" value="P:maturation of SSU-rRNA from tricistronic rRNA transcript (SSU-rRNA, 5.8S rRNA, LSU-rRNA)"/>
    <property type="evidence" value="ECO:0007669"/>
    <property type="project" value="TreeGrafter"/>
</dbReference>
<dbReference type="GO" id="GO:0000028">
    <property type="term" value="P:ribosomal small subunit assembly"/>
    <property type="evidence" value="ECO:0007669"/>
    <property type="project" value="TreeGrafter"/>
</dbReference>
<sequence length="708" mass="82921">MSHYSLKMAIPTESPSRGLICTKDKMYFTSNTFIFSLKNGEYKIEAILENYIKKVKYKNSLLYAITEKNLIIIYKSKNIASLKCNPSCLKISEKFIILACENTLETWYTPKEYKFNMFNLHSKIQLHNQNITCINLINQNTVISGSKDCSVKIYNLKSKKIDKFINTKSIPIKIFKIEKYICVICEEGQIYYVNLETKKIDHKIFKNTNIIDASCYENLICICLLENKKNKFEIISKKEVIYSVETKYSINEISLEDKKIAFKGQNIVGIYNYELDTYIFILDLPKISCLDISNDLFCVGCTDKKIRLYDDKKILKIFYDEKNSNPLLDVYFLSGSILSLSNNGYISLFDMKNGVCYRSFNMPVKISASSICDDGMMLFIADYDNYKIRIIDLQRSKEIESLIGHESPVKKMVYYKNFLFSLSNDNELRKWEIYKNQCDMINLEKSATNFIVRKNKIFVSFYDEIIEYDMDLEYVNSVSFKNKKPAEHLDLTFDGKMLLLGGEFNKLNILDIETNTVEQTVKVSRNTKWKNYKDNLYKNQIESCDKSEIVEILKLIHSKNQYQFTYLSREGVFTYNWSSSKYLPLFIDLESTTEALSRYLENKKFLNALIVALKLNEMECLEKLIDIVPEEEVFGIVKMVPSTFIEKLRIFLINQINDNKKIVGSYMWMRWLIFNHGKGNYEQKVCKKTGEMGYKSTIENIFIFENLI</sequence>
<dbReference type="InterPro" id="IPR027145">
    <property type="entry name" value="PWP2"/>
</dbReference>
<dbReference type="InterPro" id="IPR036322">
    <property type="entry name" value="WD40_repeat_dom_sf"/>
</dbReference>
<dbReference type="RefSeq" id="XP_065330955.1">
    <property type="nucleotide sequence ID" value="XM_065474883.1"/>
</dbReference>
<dbReference type="InterPro" id="IPR015943">
    <property type="entry name" value="WD40/YVTN_repeat-like_dom_sf"/>
</dbReference>
<dbReference type="InterPro" id="IPR001680">
    <property type="entry name" value="WD40_rpt"/>
</dbReference>
<reference evidence="1" key="1">
    <citation type="journal article" date="2024" name="BMC Genomics">
        <title>Functional annotation of a divergent genome using sequence and structure-based similarity.</title>
        <authorList>
            <person name="Svedberg D."/>
            <person name="Winiger R.R."/>
            <person name="Berg A."/>
            <person name="Sharma H."/>
            <person name="Tellgren-Roth C."/>
            <person name="Debrunner-Vossbrinck B.A."/>
            <person name="Vossbrinck C.R."/>
            <person name="Barandun J."/>
        </authorList>
    </citation>
    <scope>NUCLEOTIDE SEQUENCE</scope>
    <source>
        <strain evidence="1">Illinois isolate</strain>
    </source>
</reference>
<dbReference type="Pfam" id="PF00400">
    <property type="entry name" value="WD40"/>
    <property type="match status" value="1"/>
</dbReference>
<proteinExistence type="predicted"/>
<dbReference type="KEGG" id="vnx:VNE69_10160"/>
<dbReference type="SMART" id="SM00320">
    <property type="entry name" value="WD40"/>
    <property type="match status" value="5"/>
</dbReference>
<keyword evidence="2" id="KW-1185">Reference proteome</keyword>
<gene>
    <name evidence="1" type="ORF">VNE69_10160</name>
</gene>
<dbReference type="PANTHER" id="PTHR19858">
    <property type="entry name" value="WD40 REPEAT PROTEIN"/>
    <property type="match status" value="1"/>
</dbReference>
<organism evidence="1 2">
    <name type="scientific">Vairimorpha necatrix</name>
    <dbReference type="NCBI Taxonomy" id="6039"/>
    <lineage>
        <taxon>Eukaryota</taxon>
        <taxon>Fungi</taxon>
        <taxon>Fungi incertae sedis</taxon>
        <taxon>Microsporidia</taxon>
        <taxon>Nosematidae</taxon>
        <taxon>Vairimorpha</taxon>
    </lineage>
</organism>
<protein>
    <submittedName>
        <fullName evidence="1">U3 small nucleolar RNA-associated protein 1 (UTP1)</fullName>
    </submittedName>
</protein>
<dbReference type="EMBL" id="CP142735">
    <property type="protein sequence ID" value="WUR04810.1"/>
    <property type="molecule type" value="Genomic_DNA"/>
</dbReference>
<dbReference type="Gene3D" id="2.130.10.10">
    <property type="entry name" value="YVTN repeat-like/Quinoprotein amine dehydrogenase"/>
    <property type="match status" value="2"/>
</dbReference>
<name>A0AAX4JFL5_9MICR</name>
<evidence type="ECO:0000313" key="2">
    <source>
        <dbReference type="Proteomes" id="UP001334084"/>
    </source>
</evidence>
<accession>A0AAX4JFL5</accession>
<dbReference type="Proteomes" id="UP001334084">
    <property type="component" value="Chromosome 10"/>
</dbReference>
<evidence type="ECO:0000313" key="1">
    <source>
        <dbReference type="EMBL" id="WUR04810.1"/>
    </source>
</evidence>
<dbReference type="GeneID" id="90542642"/>
<dbReference type="SUPFAM" id="SSF50978">
    <property type="entry name" value="WD40 repeat-like"/>
    <property type="match status" value="1"/>
</dbReference>
<dbReference type="GO" id="GO:0034388">
    <property type="term" value="C:Pwp2p-containing subcomplex of 90S preribosome"/>
    <property type="evidence" value="ECO:0007669"/>
    <property type="project" value="TreeGrafter"/>
</dbReference>